<dbReference type="Gene3D" id="4.10.450.10">
    <property type="entry name" value="Glucose Oxidase, domain 2"/>
    <property type="match status" value="1"/>
</dbReference>
<feature type="domain" description="Glucose-methanol-choline oxidoreductase C-terminal" evidence="10">
    <location>
        <begin position="462"/>
        <end position="598"/>
    </location>
</feature>
<feature type="active site" description="Proton donor" evidence="6">
    <location>
        <position position="546"/>
    </location>
</feature>
<dbReference type="EMBL" id="LSBJ02000005">
    <property type="protein sequence ID" value="OAQ65101.1"/>
    <property type="molecule type" value="Genomic_DNA"/>
</dbReference>
<evidence type="ECO:0000256" key="1">
    <source>
        <dbReference type="ARBA" id="ARBA00001974"/>
    </source>
</evidence>
<keyword evidence="5" id="KW-0560">Oxidoreductase</keyword>
<keyword evidence="4 7" id="KW-0274">FAD</keyword>
<dbReference type="GO" id="GO:0050660">
    <property type="term" value="F:flavin adenine dinucleotide binding"/>
    <property type="evidence" value="ECO:0007669"/>
    <property type="project" value="InterPro"/>
</dbReference>
<keyword evidence="8" id="KW-0732">Signal</keyword>
<sequence length="610" mass="65217">MLSPVFSYAIATLASVAGATLVSDNPALAADKAFDFVIVGAGLSGLTVGNKLSGQGHSVLIVEAGPDGSWNPAVWDAGGRPYPAVYCNWNYPRYDDAGKKLNSTIDAGACIGGSTSINGMVWYRPTKAEIDKLETLGNPGWNWDSLEPYMTAIERNIPPTDAQIAQGAGYDPDVHGYHGQVNTSFSTPMRIPKAVQIYKEGLPLAFSGLKIGNDLSNRTSVVSASTSWTLWYDLVRGKNIRSSAADALLWAPSQQRQSLTVLANHTVTKVTFDKHLKATGVTFASSHTKGKGVIYSVRARKSVILAAGTLASAPILERSGVGKHSVLSAAKVKQLVDLPGVGANLNDQPGSGTSALMSKKYHNDTSMVDGLNIFGPEISLVNIDQIWTTTASSIADSLVSTASLASRAKSLVDAGAAVNIEGAEQILNVTIQLIVKSRLPVAEFIAETYPTVFNGIFWPVMPLSRGHVHIHSTDPFEFPVIMPRLLTDPFDQQVALAIARASRELWTSKPFAGYVEDAYYDPKIGPNGTDAEYLAWLKRSSGGASHWIGTTAMMPRQLGGVVDSRLRVYGTKNLRVVDAGILPFQITSHTMSALYAVALKAAQLILEDCK</sequence>
<feature type="active site" description="Proton acceptor" evidence="6">
    <location>
        <position position="589"/>
    </location>
</feature>
<proteinExistence type="inferred from homology"/>
<keyword evidence="12" id="KW-1185">Reference proteome</keyword>
<dbReference type="KEGG" id="pchm:VFPPC_06270"/>
<name>A0A179FIM9_METCM</name>
<dbReference type="SUPFAM" id="SSF51905">
    <property type="entry name" value="FAD/NAD(P)-binding domain"/>
    <property type="match status" value="1"/>
</dbReference>
<evidence type="ECO:0000259" key="9">
    <source>
        <dbReference type="Pfam" id="PF00732"/>
    </source>
</evidence>
<comment type="similarity">
    <text evidence="2">Belongs to the GMC oxidoreductase family.</text>
</comment>
<dbReference type="InterPro" id="IPR012132">
    <property type="entry name" value="GMC_OxRdtase"/>
</dbReference>
<feature type="chain" id="PRO_5008101732" evidence="8">
    <location>
        <begin position="20"/>
        <end position="610"/>
    </location>
</feature>
<dbReference type="InterPro" id="IPR036188">
    <property type="entry name" value="FAD/NAD-bd_sf"/>
</dbReference>
<dbReference type="InterPro" id="IPR027424">
    <property type="entry name" value="Glucose_Oxidase_domain_2"/>
</dbReference>
<reference evidence="11 12" key="1">
    <citation type="journal article" date="2016" name="PLoS Pathog.">
        <title>Biosynthesis of antibiotic leucinostatins in bio-control fungus Purpureocillium lilacinum and their inhibition on phytophthora revealed by genome mining.</title>
        <authorList>
            <person name="Wang G."/>
            <person name="Liu Z."/>
            <person name="Lin R."/>
            <person name="Li E."/>
            <person name="Mao Z."/>
            <person name="Ling J."/>
            <person name="Yang Y."/>
            <person name="Yin W.B."/>
            <person name="Xie B."/>
        </authorList>
    </citation>
    <scope>NUCLEOTIDE SEQUENCE [LARGE SCALE GENOMIC DNA]</scope>
    <source>
        <strain evidence="11">170</strain>
    </source>
</reference>
<dbReference type="STRING" id="1380566.A0A179FIM9"/>
<feature type="domain" description="Glucose-methanol-choline oxidoreductase N-terminal" evidence="9">
    <location>
        <begin position="35"/>
        <end position="349"/>
    </location>
</feature>
<gene>
    <name evidence="11" type="ORF">VFPPC_06270</name>
</gene>
<dbReference type="GeneID" id="28849322"/>
<evidence type="ECO:0000313" key="12">
    <source>
        <dbReference type="Proteomes" id="UP000078397"/>
    </source>
</evidence>
<protein>
    <submittedName>
        <fullName evidence="11">Alcohol oxidase</fullName>
    </submittedName>
</protein>
<dbReference type="AlphaFoldDB" id="A0A179FIM9"/>
<accession>A0A179FIM9</accession>
<organism evidence="11 12">
    <name type="scientific">Pochonia chlamydosporia 170</name>
    <dbReference type="NCBI Taxonomy" id="1380566"/>
    <lineage>
        <taxon>Eukaryota</taxon>
        <taxon>Fungi</taxon>
        <taxon>Dikarya</taxon>
        <taxon>Ascomycota</taxon>
        <taxon>Pezizomycotina</taxon>
        <taxon>Sordariomycetes</taxon>
        <taxon>Hypocreomycetidae</taxon>
        <taxon>Hypocreales</taxon>
        <taxon>Clavicipitaceae</taxon>
        <taxon>Pochonia</taxon>
    </lineage>
</organism>
<feature type="binding site" evidence="7">
    <location>
        <position position="267"/>
    </location>
    <ligand>
        <name>FAD</name>
        <dbReference type="ChEBI" id="CHEBI:57692"/>
    </ligand>
</feature>
<evidence type="ECO:0000256" key="8">
    <source>
        <dbReference type="SAM" id="SignalP"/>
    </source>
</evidence>
<evidence type="ECO:0000256" key="3">
    <source>
        <dbReference type="ARBA" id="ARBA00022630"/>
    </source>
</evidence>
<dbReference type="Gene3D" id="3.30.560.10">
    <property type="entry name" value="Glucose Oxidase, domain 3"/>
    <property type="match status" value="1"/>
</dbReference>
<evidence type="ECO:0000256" key="2">
    <source>
        <dbReference type="ARBA" id="ARBA00010790"/>
    </source>
</evidence>
<feature type="signal peptide" evidence="8">
    <location>
        <begin position="1"/>
        <end position="19"/>
    </location>
</feature>
<comment type="caution">
    <text evidence="11">The sequence shown here is derived from an EMBL/GenBank/DDBJ whole genome shotgun (WGS) entry which is preliminary data.</text>
</comment>
<dbReference type="OrthoDB" id="269227at2759"/>
<dbReference type="Proteomes" id="UP000078397">
    <property type="component" value="Unassembled WGS sequence"/>
</dbReference>
<dbReference type="RefSeq" id="XP_018142415.1">
    <property type="nucleotide sequence ID" value="XM_018285328.1"/>
</dbReference>
<dbReference type="Gene3D" id="3.50.50.60">
    <property type="entry name" value="FAD/NAD(P)-binding domain"/>
    <property type="match status" value="1"/>
</dbReference>
<feature type="binding site" evidence="7">
    <location>
        <begin position="118"/>
        <end position="121"/>
    </location>
    <ligand>
        <name>FAD</name>
        <dbReference type="ChEBI" id="CHEBI:57692"/>
    </ligand>
</feature>
<dbReference type="InterPro" id="IPR007867">
    <property type="entry name" value="GMC_OxRtase_C"/>
</dbReference>
<evidence type="ECO:0000256" key="5">
    <source>
        <dbReference type="ARBA" id="ARBA00023002"/>
    </source>
</evidence>
<dbReference type="Pfam" id="PF05199">
    <property type="entry name" value="GMC_oxred_C"/>
    <property type="match status" value="1"/>
</dbReference>
<dbReference type="Pfam" id="PF00732">
    <property type="entry name" value="GMC_oxred_N"/>
    <property type="match status" value="1"/>
</dbReference>
<dbReference type="SUPFAM" id="SSF54373">
    <property type="entry name" value="FAD-linked reductases, C-terminal domain"/>
    <property type="match status" value="1"/>
</dbReference>
<comment type="cofactor">
    <cofactor evidence="1 7">
        <name>FAD</name>
        <dbReference type="ChEBI" id="CHEBI:57692"/>
    </cofactor>
</comment>
<dbReference type="GO" id="GO:0016614">
    <property type="term" value="F:oxidoreductase activity, acting on CH-OH group of donors"/>
    <property type="evidence" value="ECO:0007669"/>
    <property type="project" value="InterPro"/>
</dbReference>
<evidence type="ECO:0000256" key="6">
    <source>
        <dbReference type="PIRSR" id="PIRSR000137-1"/>
    </source>
</evidence>
<keyword evidence="3" id="KW-0285">Flavoprotein</keyword>
<evidence type="ECO:0000256" key="7">
    <source>
        <dbReference type="PIRSR" id="PIRSR000137-2"/>
    </source>
</evidence>
<evidence type="ECO:0000256" key="4">
    <source>
        <dbReference type="ARBA" id="ARBA00022827"/>
    </source>
</evidence>
<dbReference type="PIRSF" id="PIRSF000137">
    <property type="entry name" value="Alcohol_oxidase"/>
    <property type="match status" value="1"/>
</dbReference>
<dbReference type="PANTHER" id="PTHR11552">
    <property type="entry name" value="GLUCOSE-METHANOL-CHOLINE GMC OXIDOREDUCTASE"/>
    <property type="match status" value="1"/>
</dbReference>
<dbReference type="InterPro" id="IPR000172">
    <property type="entry name" value="GMC_OxRdtase_N"/>
</dbReference>
<evidence type="ECO:0000259" key="10">
    <source>
        <dbReference type="Pfam" id="PF05199"/>
    </source>
</evidence>
<dbReference type="PANTHER" id="PTHR11552:SF201">
    <property type="entry name" value="GLUCOSE-METHANOL-CHOLINE OXIDOREDUCTASE N-TERMINAL DOMAIN-CONTAINING PROTEIN"/>
    <property type="match status" value="1"/>
</dbReference>
<evidence type="ECO:0000313" key="11">
    <source>
        <dbReference type="EMBL" id="OAQ65101.1"/>
    </source>
</evidence>